<reference evidence="6 7" key="1">
    <citation type="submission" date="2024-08" db="EMBL/GenBank/DDBJ databases">
        <authorList>
            <person name="Ishaq N."/>
        </authorList>
    </citation>
    <scope>NUCLEOTIDE SEQUENCE [LARGE SCALE GENOMIC DNA]</scope>
    <source>
        <strain evidence="6 7">JCM 30400</strain>
    </source>
</reference>
<dbReference type="Proteomes" id="UP001569414">
    <property type="component" value="Unassembled WGS sequence"/>
</dbReference>
<feature type="transmembrane region" description="Helical" evidence="5">
    <location>
        <begin position="6"/>
        <end position="26"/>
    </location>
</feature>
<evidence type="ECO:0000256" key="3">
    <source>
        <dbReference type="ARBA" id="ARBA00022989"/>
    </source>
</evidence>
<keyword evidence="4 5" id="KW-0472">Membrane</keyword>
<evidence type="ECO:0000256" key="4">
    <source>
        <dbReference type="ARBA" id="ARBA00023136"/>
    </source>
</evidence>
<comment type="subcellular location">
    <subcellularLocation>
        <location evidence="1">Membrane</location>
    </subcellularLocation>
</comment>
<keyword evidence="2 5" id="KW-0812">Transmembrane</keyword>
<name>A0ABV4NT28_9GAMM</name>
<dbReference type="InterPro" id="IPR023352">
    <property type="entry name" value="MAPEG-like_dom_sf"/>
</dbReference>
<keyword evidence="3 5" id="KW-1133">Transmembrane helix</keyword>
<comment type="caution">
    <text evidence="6">The sequence shown here is derived from an EMBL/GenBank/DDBJ whole genome shotgun (WGS) entry which is preliminary data.</text>
</comment>
<dbReference type="SUPFAM" id="SSF161084">
    <property type="entry name" value="MAPEG domain-like"/>
    <property type="match status" value="1"/>
</dbReference>
<evidence type="ECO:0000313" key="7">
    <source>
        <dbReference type="Proteomes" id="UP001569414"/>
    </source>
</evidence>
<accession>A0ABV4NT28</accession>
<dbReference type="Pfam" id="PF01124">
    <property type="entry name" value="MAPEG"/>
    <property type="match status" value="1"/>
</dbReference>
<keyword evidence="7" id="KW-1185">Reference proteome</keyword>
<dbReference type="Gene3D" id="1.20.120.550">
    <property type="entry name" value="Membrane associated eicosanoid/glutathione metabolism-like domain"/>
    <property type="match status" value="1"/>
</dbReference>
<dbReference type="RefSeq" id="WP_371844952.1">
    <property type="nucleotide sequence ID" value="NZ_JBGMEL010000030.1"/>
</dbReference>
<feature type="transmembrane region" description="Helical" evidence="5">
    <location>
        <begin position="109"/>
        <end position="130"/>
    </location>
</feature>
<evidence type="ECO:0000256" key="2">
    <source>
        <dbReference type="ARBA" id="ARBA00022692"/>
    </source>
</evidence>
<dbReference type="EMBL" id="JBGMEL010000030">
    <property type="protein sequence ID" value="MFA0792570.1"/>
    <property type="molecule type" value="Genomic_DNA"/>
</dbReference>
<organism evidence="6 7">
    <name type="scientific">Microbulbifer echini</name>
    <dbReference type="NCBI Taxonomy" id="1529067"/>
    <lineage>
        <taxon>Bacteria</taxon>
        <taxon>Pseudomonadati</taxon>
        <taxon>Pseudomonadota</taxon>
        <taxon>Gammaproteobacteria</taxon>
        <taxon>Cellvibrionales</taxon>
        <taxon>Microbulbiferaceae</taxon>
        <taxon>Microbulbifer</taxon>
    </lineage>
</organism>
<evidence type="ECO:0000256" key="1">
    <source>
        <dbReference type="ARBA" id="ARBA00004370"/>
    </source>
</evidence>
<evidence type="ECO:0000256" key="5">
    <source>
        <dbReference type="SAM" id="Phobius"/>
    </source>
</evidence>
<evidence type="ECO:0000313" key="6">
    <source>
        <dbReference type="EMBL" id="MFA0792570.1"/>
    </source>
</evidence>
<protein>
    <submittedName>
        <fullName evidence="6">MAPEG family protein</fullName>
    </submittedName>
</protein>
<gene>
    <name evidence="6" type="ORF">ACCI51_18695</name>
</gene>
<sequence length="134" mass="15499">MSNLLFLPVLFQISWVAMLYVLLTVLRAPKVWGIGANLEGNNPLAKFEPRVSANLTNQFEWPVLFYSICTLLIARPELYKSIYLWLAWLFIIGRILHSGVQIFTANIRFRGLIFTINFIAVLFMWFFLGLDILA</sequence>
<proteinExistence type="predicted"/>
<dbReference type="InterPro" id="IPR001129">
    <property type="entry name" value="Membr-assoc_MAPEG"/>
</dbReference>
<feature type="transmembrane region" description="Helical" evidence="5">
    <location>
        <begin position="82"/>
        <end position="103"/>
    </location>
</feature>